<feature type="region of interest" description="Disordered" evidence="2">
    <location>
        <begin position="540"/>
        <end position="746"/>
    </location>
</feature>
<reference evidence="4" key="1">
    <citation type="submission" date="2022-05" db="EMBL/GenBank/DDBJ databases">
        <title>The Musa troglodytarum L. genome provides insights into the mechanism of non-climacteric behaviour and enrichment of carotenoids.</title>
        <authorList>
            <person name="Wang J."/>
        </authorList>
    </citation>
    <scope>NUCLEOTIDE SEQUENCE</scope>
    <source>
        <tissue evidence="4">Leaf</tissue>
    </source>
</reference>
<dbReference type="SUPFAM" id="SSF54791">
    <property type="entry name" value="Eukaryotic type KH-domain (KH-domain type I)"/>
    <property type="match status" value="2"/>
</dbReference>
<dbReference type="InterPro" id="IPR004088">
    <property type="entry name" value="KH_dom_type_1"/>
</dbReference>
<feature type="region of interest" description="Disordered" evidence="2">
    <location>
        <begin position="838"/>
        <end position="893"/>
    </location>
</feature>
<dbReference type="Proteomes" id="UP001055439">
    <property type="component" value="Chromosome 6"/>
</dbReference>
<evidence type="ECO:0000256" key="2">
    <source>
        <dbReference type="SAM" id="MobiDB-lite"/>
    </source>
</evidence>
<protein>
    <submittedName>
        <fullName evidence="4">KH domain</fullName>
    </submittedName>
</protein>
<dbReference type="PANTHER" id="PTHR10288">
    <property type="entry name" value="KH DOMAIN CONTAINING RNA BINDING PROTEIN"/>
    <property type="match status" value="1"/>
</dbReference>
<feature type="domain" description="K Homology" evidence="3">
    <location>
        <begin position="309"/>
        <end position="382"/>
    </location>
</feature>
<feature type="compositionally biased region" description="Polar residues" evidence="2">
    <location>
        <begin position="854"/>
        <end position="876"/>
    </location>
</feature>
<feature type="compositionally biased region" description="Low complexity" evidence="2">
    <location>
        <begin position="161"/>
        <end position="172"/>
    </location>
</feature>
<accession>A0A9E7KC30</accession>
<dbReference type="InterPro" id="IPR017853">
    <property type="entry name" value="GH"/>
</dbReference>
<feature type="region of interest" description="Disordered" evidence="2">
    <location>
        <begin position="143"/>
        <end position="221"/>
    </location>
</feature>
<dbReference type="Gene3D" id="3.20.20.80">
    <property type="entry name" value="Glycosidases"/>
    <property type="match status" value="1"/>
</dbReference>
<evidence type="ECO:0000313" key="4">
    <source>
        <dbReference type="EMBL" id="URE12277.1"/>
    </source>
</evidence>
<proteinExistence type="predicted"/>
<feature type="domain" description="K Homology" evidence="3">
    <location>
        <begin position="403"/>
        <end position="477"/>
    </location>
</feature>
<dbReference type="SUPFAM" id="SSF51445">
    <property type="entry name" value="(Trans)glycosidases"/>
    <property type="match status" value="1"/>
</dbReference>
<dbReference type="AlphaFoldDB" id="A0A9E7KC30"/>
<dbReference type="InterPro" id="IPR036612">
    <property type="entry name" value="KH_dom_type_1_sf"/>
</dbReference>
<dbReference type="OrthoDB" id="5204190at2759"/>
<dbReference type="Pfam" id="PF00013">
    <property type="entry name" value="KH_1"/>
    <property type="match status" value="2"/>
</dbReference>
<feature type="compositionally biased region" description="Polar residues" evidence="2">
    <location>
        <begin position="635"/>
        <end position="649"/>
    </location>
</feature>
<keyword evidence="5" id="KW-1185">Reference proteome</keyword>
<feature type="compositionally biased region" description="Polar residues" evidence="2">
    <location>
        <begin position="86"/>
        <end position="100"/>
    </location>
</feature>
<name>A0A9E7KC30_9LILI</name>
<evidence type="ECO:0000313" key="5">
    <source>
        <dbReference type="Proteomes" id="UP001055439"/>
    </source>
</evidence>
<feature type="region of interest" description="Disordered" evidence="2">
    <location>
        <begin position="82"/>
        <end position="107"/>
    </location>
</feature>
<keyword evidence="1" id="KW-0677">Repeat</keyword>
<feature type="compositionally biased region" description="Polar residues" evidence="2">
    <location>
        <begin position="590"/>
        <end position="605"/>
    </location>
</feature>
<dbReference type="CDD" id="cd00105">
    <property type="entry name" value="KH-I"/>
    <property type="match status" value="1"/>
</dbReference>
<dbReference type="InterPro" id="IPR004087">
    <property type="entry name" value="KH_dom"/>
</dbReference>
<feature type="compositionally biased region" description="Polar residues" evidence="2">
    <location>
        <begin position="703"/>
        <end position="717"/>
    </location>
</feature>
<evidence type="ECO:0000259" key="3">
    <source>
        <dbReference type="SMART" id="SM00322"/>
    </source>
</evidence>
<evidence type="ECO:0000256" key="1">
    <source>
        <dbReference type="ARBA" id="ARBA00022737"/>
    </source>
</evidence>
<feature type="compositionally biased region" description="Polar residues" evidence="2">
    <location>
        <begin position="723"/>
        <end position="746"/>
    </location>
</feature>
<dbReference type="GO" id="GO:0003723">
    <property type="term" value="F:RNA binding"/>
    <property type="evidence" value="ECO:0007669"/>
    <property type="project" value="InterPro"/>
</dbReference>
<gene>
    <name evidence="4" type="ORF">MUK42_21620</name>
</gene>
<organism evidence="4 5">
    <name type="scientific">Musa troglodytarum</name>
    <name type="common">fe'i banana</name>
    <dbReference type="NCBI Taxonomy" id="320322"/>
    <lineage>
        <taxon>Eukaryota</taxon>
        <taxon>Viridiplantae</taxon>
        <taxon>Streptophyta</taxon>
        <taxon>Embryophyta</taxon>
        <taxon>Tracheophyta</taxon>
        <taxon>Spermatophyta</taxon>
        <taxon>Magnoliopsida</taxon>
        <taxon>Liliopsida</taxon>
        <taxon>Zingiberales</taxon>
        <taxon>Musaceae</taxon>
        <taxon>Musa</taxon>
    </lineage>
</organism>
<dbReference type="Gene3D" id="3.30.1370.10">
    <property type="entry name" value="K Homology domain, type 1"/>
    <property type="match status" value="2"/>
</dbReference>
<dbReference type="EMBL" id="CP097508">
    <property type="protein sequence ID" value="URE12277.1"/>
    <property type="molecule type" value="Genomic_DNA"/>
</dbReference>
<feature type="compositionally biased region" description="Polar residues" evidence="2">
    <location>
        <begin position="663"/>
        <end position="672"/>
    </location>
</feature>
<dbReference type="SMART" id="SM00322">
    <property type="entry name" value="KH"/>
    <property type="match status" value="2"/>
</dbReference>
<feature type="compositionally biased region" description="Basic and acidic residues" evidence="2">
    <location>
        <begin position="173"/>
        <end position="182"/>
    </location>
</feature>
<feature type="compositionally biased region" description="Polar residues" evidence="2">
    <location>
        <begin position="551"/>
        <end position="566"/>
    </location>
</feature>
<sequence length="893" mass="94179">MASYTKSLDDRHMLEIGMEGFYGDSTPEKKHYNPGYQVGTDFISSNLIDEIDFATIHAYPDICLSGQNEGSQTAFVRRRSFPASLDPSQNPITSPRSSPSDPNPTLLYFPFPSATRSIRASELCPMADHEMEVEATQVVAEATEDEAEATEAPKDDESPSAADETTTATAAAGDHKRKLEDLEPRDEDEEAPLKKQVSTEAPVPAVDEPGSGDGEVAASETNLTETLAIVVEEVKSENAEIPEPRIKDTGAIDVKTDAQKSHLDGEINGSVTIDDGKELQESETQAVGNGKVPSGQDSQSTIVPPADLGTTSRKIEVPNNKVGVLIGKAGETIRYLQFNSGAKIQITRDAEADPHAPIRPVELIGTLESINKAEKLIKDVIAEADAGGSPSLVARGFGTIQSGGEQFEIKVPNEKVGLIIGKGGETIKNLQTRSGARIQLIPQHLPEGDASKERTVRITGDKRQIESAKEMIKDVMNQTPRPSPLSGYSQQNYRPRGSTGMPHWGARATAPTQPAVGYEHQQRGTYPPTQTTQYPQPYGGYSQQSAPRGGFSSTGWDQRSVHNTSAGGYDYYGQGGPGTGSQAAMHTPMSGPSQAPMSYGQSQGPNYGHPAPYGQPAPTQQNYGQGYHEPRYDSQAPSHQFYGQQTMGSQPGVYGQGAAPQSGFGQQQSYTKPTYGGPPQEVPPSYGAPPQDAPPSYGVAPRASQSGDSTYQGQAPSSYGPGTLTQQYPYGSNPPSQSAPSYSQTYGPASGAMDGYAQLPSAAYAQHGGQAAAPGYGQGGQPVAAYTQSTSQPAGYGQYASAQQGYGDPASGNVNYGYHGGSADAAYGNAIPGAGYGAPAQQPSNPSGYYDQSVAPQSGYGSQPGNATGYTKSVSPQPGYGGQYESAPMYAHH</sequence>
<feature type="region of interest" description="Disordered" evidence="2">
    <location>
        <begin position="287"/>
        <end position="312"/>
    </location>
</feature>